<evidence type="ECO:0000313" key="4">
    <source>
        <dbReference type="Proteomes" id="UP000321154"/>
    </source>
</evidence>
<reference evidence="3 5" key="2">
    <citation type="submission" date="2020-07" db="EMBL/GenBank/DDBJ databases">
        <title>Sequencing the genomes of 1000 actinobacteria strains.</title>
        <authorList>
            <person name="Klenk H.-P."/>
        </authorList>
    </citation>
    <scope>NUCLEOTIDE SEQUENCE [LARGE SCALE GENOMIC DNA]</scope>
    <source>
        <strain evidence="3 5">DSM 10309</strain>
    </source>
</reference>
<sequence length="131" mass="14468">MTNPSTSPQRDVPVIVTAPPEAHGGTGRGHRLRATYRRQRARLDGFPRLRALYKVAVAVVGLLVVVIGLILVPLPGPGWLIVFLGVALLGTEFPLAHRILQSLRRVAHRLRLRWRAWRAARAARAANPATR</sequence>
<proteinExistence type="predicted"/>
<dbReference type="RefSeq" id="WP_146852379.1">
    <property type="nucleotide sequence ID" value="NZ_BAAAHR010000002.1"/>
</dbReference>
<dbReference type="Proteomes" id="UP000321154">
    <property type="component" value="Unassembled WGS sequence"/>
</dbReference>
<dbReference type="Proteomes" id="UP000522688">
    <property type="component" value="Unassembled WGS sequence"/>
</dbReference>
<evidence type="ECO:0000313" key="5">
    <source>
        <dbReference type="Proteomes" id="UP000522688"/>
    </source>
</evidence>
<dbReference type="InterPro" id="IPR019099">
    <property type="entry name" value="Uncharacterised_PGPGW_TM"/>
</dbReference>
<feature type="transmembrane region" description="Helical" evidence="1">
    <location>
        <begin position="78"/>
        <end position="100"/>
    </location>
</feature>
<evidence type="ECO:0000313" key="3">
    <source>
        <dbReference type="EMBL" id="MBA8813028.1"/>
    </source>
</evidence>
<feature type="transmembrane region" description="Helical" evidence="1">
    <location>
        <begin position="51"/>
        <end position="72"/>
    </location>
</feature>
<comment type="caution">
    <text evidence="3">The sequence shown here is derived from an EMBL/GenBank/DDBJ whole genome shotgun (WGS) entry which is preliminary data.</text>
</comment>
<protein>
    <submittedName>
        <fullName evidence="3">Uncharacterized protein (TIGR02611 family)</fullName>
    </submittedName>
</protein>
<gene>
    <name evidence="3" type="ORF">FB463_001252</name>
    <name evidence="2" type="ORF">FFA01_03760</name>
</gene>
<dbReference type="OrthoDB" id="3295542at2"/>
<keyword evidence="1" id="KW-1133">Transmembrane helix</keyword>
<dbReference type="EMBL" id="BJUV01000002">
    <property type="protein sequence ID" value="GEK82067.1"/>
    <property type="molecule type" value="Genomic_DNA"/>
</dbReference>
<dbReference type="AlphaFoldDB" id="A0A7W3PIH1"/>
<keyword evidence="1" id="KW-0472">Membrane</keyword>
<keyword evidence="1" id="KW-0812">Transmembrane</keyword>
<dbReference type="Pfam" id="PF09656">
    <property type="entry name" value="PGPGW"/>
    <property type="match status" value="1"/>
</dbReference>
<evidence type="ECO:0000313" key="2">
    <source>
        <dbReference type="EMBL" id="GEK82067.1"/>
    </source>
</evidence>
<organism evidence="3 5">
    <name type="scientific">Frigoribacterium faeni</name>
    <dbReference type="NCBI Taxonomy" id="145483"/>
    <lineage>
        <taxon>Bacteria</taxon>
        <taxon>Bacillati</taxon>
        <taxon>Actinomycetota</taxon>
        <taxon>Actinomycetes</taxon>
        <taxon>Micrococcales</taxon>
        <taxon>Microbacteriaceae</taxon>
        <taxon>Frigoribacterium</taxon>
    </lineage>
</organism>
<accession>A0A7W3PIH1</accession>
<evidence type="ECO:0000256" key="1">
    <source>
        <dbReference type="SAM" id="Phobius"/>
    </source>
</evidence>
<reference evidence="2 4" key="1">
    <citation type="submission" date="2019-07" db="EMBL/GenBank/DDBJ databases">
        <title>Whole genome shotgun sequence of Frigoribacterium faeni NBRC 103066.</title>
        <authorList>
            <person name="Hosoyama A."/>
            <person name="Uohara A."/>
            <person name="Ohji S."/>
            <person name="Ichikawa N."/>
        </authorList>
    </citation>
    <scope>NUCLEOTIDE SEQUENCE [LARGE SCALE GENOMIC DNA]</scope>
    <source>
        <strain evidence="2 4">NBRC 103066</strain>
    </source>
</reference>
<name>A0A7W3PIH1_9MICO</name>
<dbReference type="EMBL" id="JACGWW010000001">
    <property type="protein sequence ID" value="MBA8813028.1"/>
    <property type="molecule type" value="Genomic_DNA"/>
</dbReference>
<keyword evidence="4" id="KW-1185">Reference proteome</keyword>